<dbReference type="Proteomes" id="UP000266313">
    <property type="component" value="Chromosome"/>
</dbReference>
<dbReference type="InterPro" id="IPR011990">
    <property type="entry name" value="TPR-like_helical_dom_sf"/>
</dbReference>
<keyword evidence="2" id="KW-1185">Reference proteome</keyword>
<evidence type="ECO:0000313" key="1">
    <source>
        <dbReference type="EMBL" id="BBA32421.1"/>
    </source>
</evidence>
<name>A0A286P449_9GAMM</name>
<gene>
    <name evidence="1" type="ORF">sS8_0455</name>
</gene>
<evidence type="ECO:0000313" key="2">
    <source>
        <dbReference type="Proteomes" id="UP000266313"/>
    </source>
</evidence>
<dbReference type="KEGG" id="mmai:sS8_0455"/>
<protein>
    <submittedName>
        <fullName evidence="1">Uncharacterized protein</fullName>
    </submittedName>
</protein>
<proteinExistence type="predicted"/>
<dbReference type="SUPFAM" id="SSF48452">
    <property type="entry name" value="TPR-like"/>
    <property type="match status" value="1"/>
</dbReference>
<reference evidence="1 2" key="1">
    <citation type="submission" date="2016-12" db="EMBL/GenBank/DDBJ databases">
        <title>Genome sequencing of Methylocaldum marinum.</title>
        <authorList>
            <person name="Takeuchi M."/>
            <person name="Kamagata Y."/>
            <person name="Hiraoka S."/>
            <person name="Oshima K."/>
            <person name="Hattori M."/>
            <person name="Iwasaki W."/>
        </authorList>
    </citation>
    <scope>NUCLEOTIDE SEQUENCE [LARGE SCALE GENOMIC DNA]</scope>
    <source>
        <strain evidence="1 2">S8</strain>
    </source>
</reference>
<dbReference type="AlphaFoldDB" id="A0A286P449"/>
<accession>A0A286P449</accession>
<sequence>MPGMCRALSESHYAEDAKSLRNPNLYPAGFTSIHHFCDGLKYLLRADKSIDAQSKGGHLQEAIGNFDYVLGAKEHKAASSTQVRTYHAMTRFYKAEALRRAGKTSAMIAEYMKVTELKPNYPHAYAQLFDYYLKTGDRAEAAKVIEMGLKHAPKSKMLLKRKAKLR</sequence>
<organism evidence="1 2">
    <name type="scientific">Methylocaldum marinum</name>
    <dbReference type="NCBI Taxonomy" id="1432792"/>
    <lineage>
        <taxon>Bacteria</taxon>
        <taxon>Pseudomonadati</taxon>
        <taxon>Pseudomonadota</taxon>
        <taxon>Gammaproteobacteria</taxon>
        <taxon>Methylococcales</taxon>
        <taxon>Methylococcaceae</taxon>
        <taxon>Methylocaldum</taxon>
    </lineage>
</organism>
<dbReference type="Gene3D" id="1.25.40.10">
    <property type="entry name" value="Tetratricopeptide repeat domain"/>
    <property type="match status" value="1"/>
</dbReference>
<dbReference type="EMBL" id="AP017928">
    <property type="protein sequence ID" value="BBA32421.1"/>
    <property type="molecule type" value="Genomic_DNA"/>
</dbReference>